<name>A0A5C3P2N3_9APHY</name>
<gene>
    <name evidence="1" type="ORF">K466DRAFT_665782</name>
</gene>
<evidence type="ECO:0008006" key="3">
    <source>
        <dbReference type="Google" id="ProtNLM"/>
    </source>
</evidence>
<dbReference type="Gene3D" id="1.10.510.10">
    <property type="entry name" value="Transferase(Phosphotransferase) domain 1"/>
    <property type="match status" value="1"/>
</dbReference>
<dbReference type="InterPro" id="IPR011009">
    <property type="entry name" value="Kinase-like_dom_sf"/>
</dbReference>
<dbReference type="SUPFAM" id="SSF56112">
    <property type="entry name" value="Protein kinase-like (PK-like)"/>
    <property type="match status" value="1"/>
</dbReference>
<sequence>MLEDQKTLRYFVLVRGLLAERCKLHEIPPSTVADGVLEELAQELTVRASNILLWKPREFLASSDRDRLRSLLRQHDGNLSKFCDQVDYEAPVSDIFRSGVEPDEWTTLVAEVPKPYVLSPATVHPEEAKDAIFAKLMNTFRNVRQSGFNGSPSQNCEPVHYYEHQSGPTPILDGRYGGTPNTFALPVEDSHWVFASFAAELRDQTLALPENLVREVGHLMRDVSRLHISDERGRSSSADTQVTLSRTIASSEPYGRKEHPVGSAALAIVEEKAELGFGGDGAVQGSFAYAQHWTDPSQKAILDACSCPSFVIALAGPHVVICGALLTSSVVVHRLTDYLWLGQDKNNDDAHTIRIARVFYALGRALARLQSFYAGLTPPTTPGDELSLSRFFPLATEYKAAGERTVKFKYLAYLTDTAEACRAFRAVTVECEDAQQPREIVVKFVERYGEAAHRFLAAHGFAPELLYYGDIWLSGPEREGCGGRKMVVMEYVKGKAAWVADRDDKRGVRGAVERAVGLLHDAGMVHGDVRLPNIVIADAAEGVDMENRVKVVDFDWAGVEGVVRYPLGLSETVRWPEGVQDYALITAAHDDEMVRRLPWTCD</sequence>
<dbReference type="EMBL" id="ML211387">
    <property type="protein sequence ID" value="TFK83522.1"/>
    <property type="molecule type" value="Genomic_DNA"/>
</dbReference>
<evidence type="ECO:0000313" key="1">
    <source>
        <dbReference type="EMBL" id="TFK83522.1"/>
    </source>
</evidence>
<reference evidence="1 2" key="1">
    <citation type="journal article" date="2019" name="Nat. Ecol. Evol.">
        <title>Megaphylogeny resolves global patterns of mushroom evolution.</title>
        <authorList>
            <person name="Varga T."/>
            <person name="Krizsan K."/>
            <person name="Foldi C."/>
            <person name="Dima B."/>
            <person name="Sanchez-Garcia M."/>
            <person name="Sanchez-Ramirez S."/>
            <person name="Szollosi G.J."/>
            <person name="Szarkandi J.G."/>
            <person name="Papp V."/>
            <person name="Albert L."/>
            <person name="Andreopoulos W."/>
            <person name="Angelini C."/>
            <person name="Antonin V."/>
            <person name="Barry K.W."/>
            <person name="Bougher N.L."/>
            <person name="Buchanan P."/>
            <person name="Buyck B."/>
            <person name="Bense V."/>
            <person name="Catcheside P."/>
            <person name="Chovatia M."/>
            <person name="Cooper J."/>
            <person name="Damon W."/>
            <person name="Desjardin D."/>
            <person name="Finy P."/>
            <person name="Geml J."/>
            <person name="Haridas S."/>
            <person name="Hughes K."/>
            <person name="Justo A."/>
            <person name="Karasinski D."/>
            <person name="Kautmanova I."/>
            <person name="Kiss B."/>
            <person name="Kocsube S."/>
            <person name="Kotiranta H."/>
            <person name="LaButti K.M."/>
            <person name="Lechner B.E."/>
            <person name="Liimatainen K."/>
            <person name="Lipzen A."/>
            <person name="Lukacs Z."/>
            <person name="Mihaltcheva S."/>
            <person name="Morgado L.N."/>
            <person name="Niskanen T."/>
            <person name="Noordeloos M.E."/>
            <person name="Ohm R.A."/>
            <person name="Ortiz-Santana B."/>
            <person name="Ovrebo C."/>
            <person name="Racz N."/>
            <person name="Riley R."/>
            <person name="Savchenko A."/>
            <person name="Shiryaev A."/>
            <person name="Soop K."/>
            <person name="Spirin V."/>
            <person name="Szebenyi C."/>
            <person name="Tomsovsky M."/>
            <person name="Tulloss R.E."/>
            <person name="Uehling J."/>
            <person name="Grigoriev I.V."/>
            <person name="Vagvolgyi C."/>
            <person name="Papp T."/>
            <person name="Martin F.M."/>
            <person name="Miettinen O."/>
            <person name="Hibbett D.S."/>
            <person name="Nagy L.G."/>
        </authorList>
    </citation>
    <scope>NUCLEOTIDE SEQUENCE [LARGE SCALE GENOMIC DNA]</scope>
    <source>
        <strain evidence="1 2">HHB13444</strain>
    </source>
</reference>
<dbReference type="AlphaFoldDB" id="A0A5C3P2N3"/>
<dbReference type="Proteomes" id="UP000308197">
    <property type="component" value="Unassembled WGS sequence"/>
</dbReference>
<protein>
    <recommendedName>
        <fullName evidence="3">Protein kinase domain-containing protein</fullName>
    </recommendedName>
</protein>
<organism evidence="1 2">
    <name type="scientific">Polyporus arcularius HHB13444</name>
    <dbReference type="NCBI Taxonomy" id="1314778"/>
    <lineage>
        <taxon>Eukaryota</taxon>
        <taxon>Fungi</taxon>
        <taxon>Dikarya</taxon>
        <taxon>Basidiomycota</taxon>
        <taxon>Agaricomycotina</taxon>
        <taxon>Agaricomycetes</taxon>
        <taxon>Polyporales</taxon>
        <taxon>Polyporaceae</taxon>
        <taxon>Polyporus</taxon>
    </lineage>
</organism>
<evidence type="ECO:0000313" key="2">
    <source>
        <dbReference type="Proteomes" id="UP000308197"/>
    </source>
</evidence>
<proteinExistence type="predicted"/>
<keyword evidence="2" id="KW-1185">Reference proteome</keyword>
<dbReference type="InParanoid" id="A0A5C3P2N3"/>
<accession>A0A5C3P2N3</accession>